<dbReference type="EMBL" id="CM002240">
    <property type="protein sequence ID" value="ESA42380.1"/>
    <property type="molecule type" value="Genomic_DNA"/>
</dbReference>
<evidence type="ECO:0000313" key="2">
    <source>
        <dbReference type="Proteomes" id="UP000001805"/>
    </source>
</evidence>
<reference evidence="1 2" key="1">
    <citation type="journal article" date="2003" name="Nature">
        <title>The genome sequence of the filamentous fungus Neurospora crassa.</title>
        <authorList>
            <person name="Galagan J.E."/>
            <person name="Calvo S.E."/>
            <person name="Borkovich K.A."/>
            <person name="Selker E.U."/>
            <person name="Read N.D."/>
            <person name="Jaffe D."/>
            <person name="FitzHugh W."/>
            <person name="Ma L.J."/>
            <person name="Smirnov S."/>
            <person name="Purcell S."/>
            <person name="Rehman B."/>
            <person name="Elkins T."/>
            <person name="Engels R."/>
            <person name="Wang S."/>
            <person name="Nielsen C.B."/>
            <person name="Butler J."/>
            <person name="Endrizzi M."/>
            <person name="Qui D."/>
            <person name="Ianakiev P."/>
            <person name="Bell-Pedersen D."/>
            <person name="Nelson M.A."/>
            <person name="Werner-Washburne M."/>
            <person name="Selitrennikoff C.P."/>
            <person name="Kinsey J.A."/>
            <person name="Braun E.L."/>
            <person name="Zelter A."/>
            <person name="Schulte U."/>
            <person name="Kothe G.O."/>
            <person name="Jedd G."/>
            <person name="Mewes W."/>
            <person name="Staben C."/>
            <person name="Marcotte E."/>
            <person name="Greenberg D."/>
            <person name="Roy A."/>
            <person name="Foley K."/>
            <person name="Naylor J."/>
            <person name="Stange-Thomann N."/>
            <person name="Barrett R."/>
            <person name="Gnerre S."/>
            <person name="Kamal M."/>
            <person name="Kamvysselis M."/>
            <person name="Mauceli E."/>
            <person name="Bielke C."/>
            <person name="Rudd S."/>
            <person name="Frishman D."/>
            <person name="Krystofova S."/>
            <person name="Rasmussen C."/>
            <person name="Metzenberg R.L."/>
            <person name="Perkins D.D."/>
            <person name="Kroken S."/>
            <person name="Cogoni C."/>
            <person name="Macino G."/>
            <person name="Catcheside D."/>
            <person name="Li W."/>
            <person name="Pratt R.J."/>
            <person name="Osmani S.A."/>
            <person name="DeSouza C.P."/>
            <person name="Glass L."/>
            <person name="Orbach M.J."/>
            <person name="Berglund J.A."/>
            <person name="Voelker R."/>
            <person name="Yarden O."/>
            <person name="Plamann M."/>
            <person name="Seiler S."/>
            <person name="Dunlap J."/>
            <person name="Radford A."/>
            <person name="Aramayo R."/>
            <person name="Natvig D.O."/>
            <person name="Alex L.A."/>
            <person name="Mannhaupt G."/>
            <person name="Ebbole D.J."/>
            <person name="Freitag M."/>
            <person name="Paulsen I."/>
            <person name="Sachs M.S."/>
            <person name="Lander E.S."/>
            <person name="Nusbaum C."/>
            <person name="Birren B."/>
        </authorList>
    </citation>
    <scope>NUCLEOTIDE SEQUENCE [LARGE SCALE GENOMIC DNA]</scope>
    <source>
        <strain evidence="2">ATCC 24698 / 74-OR23-1A / CBS 708.71 / DSM 1257 / FGSC 987</strain>
    </source>
</reference>
<dbReference type="SMR" id="V5ILV6"/>
<organism evidence="1 2">
    <name type="scientific">Neurospora crassa (strain ATCC 24698 / 74-OR23-1A / CBS 708.71 / DSM 1257 / FGSC 987)</name>
    <dbReference type="NCBI Taxonomy" id="367110"/>
    <lineage>
        <taxon>Eukaryota</taxon>
        <taxon>Fungi</taxon>
        <taxon>Dikarya</taxon>
        <taxon>Ascomycota</taxon>
        <taxon>Pezizomycotina</taxon>
        <taxon>Sordariomycetes</taxon>
        <taxon>Sordariomycetidae</taxon>
        <taxon>Sordariales</taxon>
        <taxon>Sordariaceae</taxon>
        <taxon>Neurospora</taxon>
    </lineage>
</organism>
<dbReference type="RefSeq" id="XP_011394812.1">
    <property type="nucleotide sequence ID" value="XM_011396510.1"/>
</dbReference>
<dbReference type="AlphaFoldDB" id="V5ILV6"/>
<dbReference type="InParanoid" id="V5ILV6"/>
<dbReference type="VEuPathDB" id="FungiDB:NCU16939"/>
<evidence type="ECO:0000313" key="1">
    <source>
        <dbReference type="EMBL" id="ESA42380.1"/>
    </source>
</evidence>
<keyword evidence="2" id="KW-1185">Reference proteome</keyword>
<sequence length="128" mass="14454">MIGSGTLILSLLNPPPTFTAETASSILRATSYFFKKPFTYRPPLSNQLLHRRNHHCNRVQHRSQPQSHPSLCSSRLQPQDPTIAVRNLKKALTPESLSCLCLCFRSQPQHVVFNAIHILKLIGLKVDM</sequence>
<dbReference type="KEGG" id="ncr:NCU16939"/>
<name>V5ILV6_NEUCR</name>
<dbReference type="GeneID" id="23569732"/>
<accession>V5ILV6</accession>
<protein>
    <submittedName>
        <fullName evidence="1">Uncharacterized protein</fullName>
    </submittedName>
</protein>
<dbReference type="Proteomes" id="UP000001805">
    <property type="component" value="Chromosome 2, Linkage Group V"/>
</dbReference>
<proteinExistence type="predicted"/>
<gene>
    <name evidence="1" type="ORF">NCU16939</name>
</gene>